<dbReference type="EMBL" id="KL142370">
    <property type="protein sequence ID" value="KDR82097.1"/>
    <property type="molecule type" value="Genomic_DNA"/>
</dbReference>
<keyword evidence="2" id="KW-0689">Ribosomal protein</keyword>
<dbReference type="AlphaFoldDB" id="A0A067TIC4"/>
<organism evidence="6 7">
    <name type="scientific">Galerina marginata (strain CBS 339.88)</name>
    <dbReference type="NCBI Taxonomy" id="685588"/>
    <lineage>
        <taxon>Eukaryota</taxon>
        <taxon>Fungi</taxon>
        <taxon>Dikarya</taxon>
        <taxon>Basidiomycota</taxon>
        <taxon>Agaricomycotina</taxon>
        <taxon>Agaricomycetes</taxon>
        <taxon>Agaricomycetidae</taxon>
        <taxon>Agaricales</taxon>
        <taxon>Agaricineae</taxon>
        <taxon>Strophariaceae</taxon>
        <taxon>Galerina</taxon>
    </lineage>
</organism>
<dbReference type="CDD" id="cd14868">
    <property type="entry name" value="uS7_Mitochondria_Fungi"/>
    <property type="match status" value="1"/>
</dbReference>
<keyword evidence="3" id="KW-0687">Ribonucleoprotein</keyword>
<dbReference type="InterPro" id="IPR036823">
    <property type="entry name" value="Ribosomal_uS7_dom_sf"/>
</dbReference>
<comment type="similarity">
    <text evidence="1">Belongs to the universal ribosomal protein uS7 family.</text>
</comment>
<proteinExistence type="inferred from homology"/>
<reference evidence="7" key="1">
    <citation type="journal article" date="2014" name="Proc. Natl. Acad. Sci. U.S.A.">
        <title>Extensive sampling of basidiomycete genomes demonstrates inadequacy of the white-rot/brown-rot paradigm for wood decay fungi.</title>
        <authorList>
            <person name="Riley R."/>
            <person name="Salamov A.A."/>
            <person name="Brown D.W."/>
            <person name="Nagy L.G."/>
            <person name="Floudas D."/>
            <person name="Held B.W."/>
            <person name="Levasseur A."/>
            <person name="Lombard V."/>
            <person name="Morin E."/>
            <person name="Otillar R."/>
            <person name="Lindquist E.A."/>
            <person name="Sun H."/>
            <person name="LaButti K.M."/>
            <person name="Schmutz J."/>
            <person name="Jabbour D."/>
            <person name="Luo H."/>
            <person name="Baker S.E."/>
            <person name="Pisabarro A.G."/>
            <person name="Walton J.D."/>
            <person name="Blanchette R.A."/>
            <person name="Henrissat B."/>
            <person name="Martin F."/>
            <person name="Cullen D."/>
            <person name="Hibbett D.S."/>
            <person name="Grigoriev I.V."/>
        </authorList>
    </citation>
    <scope>NUCLEOTIDE SEQUENCE [LARGE SCALE GENOMIC DNA]</scope>
    <source>
        <strain evidence="7">CBS 339.88</strain>
    </source>
</reference>
<dbReference type="OrthoDB" id="9972728at2759"/>
<feature type="compositionally biased region" description="Polar residues" evidence="4">
    <location>
        <begin position="16"/>
        <end position="29"/>
    </location>
</feature>
<evidence type="ECO:0000256" key="1">
    <source>
        <dbReference type="ARBA" id="ARBA00007151"/>
    </source>
</evidence>
<evidence type="ECO:0000256" key="2">
    <source>
        <dbReference type="ARBA" id="ARBA00022980"/>
    </source>
</evidence>
<feature type="domain" description="Small ribosomal subunit protein uS7" evidence="5">
    <location>
        <begin position="73"/>
        <end position="208"/>
    </location>
</feature>
<dbReference type="HOGENOM" id="CLU_072226_2_1_1"/>
<dbReference type="GO" id="GO:1990904">
    <property type="term" value="C:ribonucleoprotein complex"/>
    <property type="evidence" value="ECO:0007669"/>
    <property type="project" value="UniProtKB-KW"/>
</dbReference>
<dbReference type="STRING" id="685588.A0A067TIC4"/>
<gene>
    <name evidence="6" type="ORF">GALMADRAFT_115027</name>
</gene>
<accession>A0A067TIC4</accession>
<dbReference type="InterPro" id="IPR000235">
    <property type="entry name" value="Ribosomal_uS7"/>
</dbReference>
<dbReference type="PANTHER" id="PTHR11205">
    <property type="entry name" value="RIBOSOMAL PROTEIN S7"/>
    <property type="match status" value="1"/>
</dbReference>
<dbReference type="InterPro" id="IPR047988">
    <property type="entry name" value="Ribosomal_uS7m_fungi"/>
</dbReference>
<evidence type="ECO:0000259" key="5">
    <source>
        <dbReference type="Pfam" id="PF00177"/>
    </source>
</evidence>
<name>A0A067TIC4_GALM3</name>
<evidence type="ECO:0000313" key="6">
    <source>
        <dbReference type="EMBL" id="KDR82097.1"/>
    </source>
</evidence>
<keyword evidence="7" id="KW-1185">Reference proteome</keyword>
<dbReference type="SUPFAM" id="SSF47973">
    <property type="entry name" value="Ribosomal protein S7"/>
    <property type="match status" value="1"/>
</dbReference>
<dbReference type="Pfam" id="PF00177">
    <property type="entry name" value="Ribosomal_S7"/>
    <property type="match status" value="1"/>
</dbReference>
<protein>
    <recommendedName>
        <fullName evidence="5">Small ribosomal subunit protein uS7 domain-containing protein</fullName>
    </recommendedName>
</protein>
<dbReference type="InterPro" id="IPR023798">
    <property type="entry name" value="Ribosomal_uS7_dom"/>
</dbReference>
<sequence length="215" mass="23575">MMLRQRTSRVVLLLSPRQTPSRGARTSSKSQEDEALSVIDSLGSNPPAVALDVPLLPEKPAPNLDIMHHYIPPAESPILRLLANTMMKDGKYAIAAKTTSDTLLHIHAMTRSKPMPIVEMAISLASPAVRLRKQKQGGGKTVLKPMALSERQRTSQGIKFLVDSADEKGKPGKTRAERLAREIMMTVQGESPAITKKSDLHKAAMVNRGNLPKRY</sequence>
<feature type="region of interest" description="Disordered" evidence="4">
    <location>
        <begin position="16"/>
        <end position="35"/>
    </location>
</feature>
<evidence type="ECO:0000256" key="4">
    <source>
        <dbReference type="SAM" id="MobiDB-lite"/>
    </source>
</evidence>
<dbReference type="GO" id="GO:0006412">
    <property type="term" value="P:translation"/>
    <property type="evidence" value="ECO:0007669"/>
    <property type="project" value="InterPro"/>
</dbReference>
<dbReference type="Proteomes" id="UP000027222">
    <property type="component" value="Unassembled WGS sequence"/>
</dbReference>
<dbReference type="Gene3D" id="1.10.455.10">
    <property type="entry name" value="Ribosomal protein S7 domain"/>
    <property type="match status" value="1"/>
</dbReference>
<evidence type="ECO:0000256" key="3">
    <source>
        <dbReference type="ARBA" id="ARBA00023274"/>
    </source>
</evidence>
<evidence type="ECO:0000313" key="7">
    <source>
        <dbReference type="Proteomes" id="UP000027222"/>
    </source>
</evidence>
<dbReference type="GO" id="GO:0005840">
    <property type="term" value="C:ribosome"/>
    <property type="evidence" value="ECO:0007669"/>
    <property type="project" value="UniProtKB-KW"/>
</dbReference>